<comment type="similarity">
    <text evidence="1">In the C-terminal section; belongs to the transposase 35 family.</text>
</comment>
<dbReference type="GO" id="GO:0006310">
    <property type="term" value="P:DNA recombination"/>
    <property type="evidence" value="ECO:0007669"/>
    <property type="project" value="UniProtKB-KW"/>
</dbReference>
<evidence type="ECO:0000256" key="1">
    <source>
        <dbReference type="ARBA" id="ARBA00008761"/>
    </source>
</evidence>
<dbReference type="Pfam" id="PF07282">
    <property type="entry name" value="Cas12f1-like_TNB"/>
    <property type="match status" value="1"/>
</dbReference>
<feature type="domain" description="Probable transposase IS891/IS1136/IS1341" evidence="6">
    <location>
        <begin position="221"/>
        <end position="328"/>
    </location>
</feature>
<dbReference type="AlphaFoldDB" id="A0A8J3PNU1"/>
<gene>
    <name evidence="8" type="ORF">Pfl04_27400</name>
</gene>
<dbReference type="Proteomes" id="UP000653674">
    <property type="component" value="Unassembled WGS sequence"/>
</dbReference>
<keyword evidence="2" id="KW-0815">Transposition</keyword>
<evidence type="ECO:0000256" key="5">
    <source>
        <dbReference type="SAM" id="MobiDB-lite"/>
    </source>
</evidence>
<accession>A0A8J3PNU1</accession>
<evidence type="ECO:0000256" key="2">
    <source>
        <dbReference type="ARBA" id="ARBA00022578"/>
    </source>
</evidence>
<dbReference type="NCBIfam" id="NF040570">
    <property type="entry name" value="guided_TnpB"/>
    <property type="match status" value="1"/>
</dbReference>
<dbReference type="Pfam" id="PF01385">
    <property type="entry name" value="OrfB_IS605"/>
    <property type="match status" value="1"/>
</dbReference>
<keyword evidence="9" id="KW-1185">Reference proteome</keyword>
<feature type="region of interest" description="Disordered" evidence="5">
    <location>
        <begin position="434"/>
        <end position="459"/>
    </location>
</feature>
<feature type="domain" description="Cas12f1-like TNB" evidence="7">
    <location>
        <begin position="356"/>
        <end position="420"/>
    </location>
</feature>
<dbReference type="InterPro" id="IPR001959">
    <property type="entry name" value="Transposase"/>
</dbReference>
<reference evidence="8" key="1">
    <citation type="submission" date="2021-01" db="EMBL/GenBank/DDBJ databases">
        <title>Whole genome shotgun sequence of Planosporangium flavigriseum NBRC 105377.</title>
        <authorList>
            <person name="Komaki H."/>
            <person name="Tamura T."/>
        </authorList>
    </citation>
    <scope>NUCLEOTIDE SEQUENCE</scope>
    <source>
        <strain evidence="8">NBRC 105377</strain>
    </source>
</reference>
<comment type="caution">
    <text evidence="8">The sequence shown here is derived from an EMBL/GenBank/DDBJ whole genome shotgun (WGS) entry which is preliminary data.</text>
</comment>
<keyword evidence="4" id="KW-0233">DNA recombination</keyword>
<name>A0A8J3PNU1_9ACTN</name>
<sequence>MPPGTITRVIASREKAPKHGPGRLVVDGTDHVLHRKAQFALHPGAAAEARLLALLAALCECYNAALAERRDAYRATGRTVSLFEQYNQIKDLRGVRDDVLAWGIQPVRSALKRLDEAMAAFFRRVRAGQVPGFPRFRSRSRFDTACWDEPTSWKLGKDAETGRWRLAVQGVGTVALSKKASRQLDRLVKRGGDPATLTITRRRAGTGWVWRATVGFKNVTTQPLPGTGRVIGVDRGVAVTAATSDGQLLRYPAQAQAARDTAVLLGQSLAGKKRGSRAWRKTVRTIARERCKAAAIVDNWARETAKTIVAAADVLVVEDLELKNMTRSAKGTVDKPGRNVRAKAGLNRSLSGAALGKLATRVAVKAEEAGRTLWRVNPAYTSQDCPACGHRRKGNRDRTVFRCLNCGHTTHADVNAAVNIAAAGQQAHTVWQAAGAPPLARPKPRLRRRTADQPLPAAA</sequence>
<evidence type="ECO:0000313" key="9">
    <source>
        <dbReference type="Proteomes" id="UP000653674"/>
    </source>
</evidence>
<evidence type="ECO:0000256" key="3">
    <source>
        <dbReference type="ARBA" id="ARBA00023125"/>
    </source>
</evidence>
<dbReference type="InterPro" id="IPR010095">
    <property type="entry name" value="Cas12f1-like_TNB"/>
</dbReference>
<dbReference type="EMBL" id="BONU01000016">
    <property type="protein sequence ID" value="GIG74336.1"/>
    <property type="molecule type" value="Genomic_DNA"/>
</dbReference>
<protein>
    <submittedName>
        <fullName evidence="8">Transposase</fullName>
    </submittedName>
</protein>
<proteinExistence type="inferred from homology"/>
<evidence type="ECO:0000256" key="4">
    <source>
        <dbReference type="ARBA" id="ARBA00023172"/>
    </source>
</evidence>
<evidence type="ECO:0000259" key="6">
    <source>
        <dbReference type="Pfam" id="PF01385"/>
    </source>
</evidence>
<organism evidence="8 9">
    <name type="scientific">Planosporangium flavigriseum</name>
    <dbReference type="NCBI Taxonomy" id="373681"/>
    <lineage>
        <taxon>Bacteria</taxon>
        <taxon>Bacillati</taxon>
        <taxon>Actinomycetota</taxon>
        <taxon>Actinomycetes</taxon>
        <taxon>Micromonosporales</taxon>
        <taxon>Micromonosporaceae</taxon>
        <taxon>Planosporangium</taxon>
    </lineage>
</organism>
<evidence type="ECO:0000259" key="7">
    <source>
        <dbReference type="Pfam" id="PF07282"/>
    </source>
</evidence>
<dbReference type="GO" id="GO:0003677">
    <property type="term" value="F:DNA binding"/>
    <property type="evidence" value="ECO:0007669"/>
    <property type="project" value="UniProtKB-KW"/>
</dbReference>
<keyword evidence="3" id="KW-0238">DNA-binding</keyword>
<evidence type="ECO:0000313" key="8">
    <source>
        <dbReference type="EMBL" id="GIG74336.1"/>
    </source>
</evidence>
<dbReference type="GO" id="GO:0032196">
    <property type="term" value="P:transposition"/>
    <property type="evidence" value="ECO:0007669"/>
    <property type="project" value="UniProtKB-KW"/>
</dbReference>